<reference evidence="2 3" key="1">
    <citation type="submission" date="2019-05" db="EMBL/GenBank/DDBJ databases">
        <authorList>
            <consortium name="Pathogen Informatics"/>
        </authorList>
    </citation>
    <scope>NUCLEOTIDE SEQUENCE [LARGE SCALE GENOMIC DNA]</scope>
    <source>
        <strain evidence="2 3">NCTC10696</strain>
    </source>
</reference>
<keyword evidence="1" id="KW-0472">Membrane</keyword>
<sequence>MHRKIWKSIGEYPWISALIGVGFLVIVAIFTTYALSLGPRSHEHAAWSSFGSMLAGVFTFFGSTATIATLLFLNAQFKEQQKVTSKQIEAMTFEQYLNHRKLFLERLKEIEESLDNKIKFKNPDKLYHNIFPQNSPLECSFRVQIVGGELAKVDDLSNMFSSFVQMKKLLRNKSWIPADADNLIKHLILMPNSLSFFHVEEDFEGDLALDGKNLGINIYSIDEYINRVTVVLNAFLVFTGNHPVESVNHLSESAELRKALILNFQSQLPPKHSLVPIRKYPIIFSLERIHHWVDQAKDAVGQRMFLDAWQTMNTALSSKLCVNSFKDKAKQISMIKEFMMEADRAYKGSLPNSHERSLANEFRAKLEPILQGLQS</sequence>
<dbReference type="RefSeq" id="WP_138233654.1">
    <property type="nucleotide sequence ID" value="NZ_CBCSGQ010000006.1"/>
</dbReference>
<name>A0AAX3IDL8_9PSED</name>
<proteinExistence type="predicted"/>
<protein>
    <submittedName>
        <fullName evidence="2">Uncharacterized protein</fullName>
    </submittedName>
</protein>
<dbReference type="AlphaFoldDB" id="A0AAX3IDL8"/>
<feature type="transmembrane region" description="Helical" evidence="1">
    <location>
        <begin position="12"/>
        <end position="35"/>
    </location>
</feature>
<accession>A0AAX3IDL8</accession>
<dbReference type="EMBL" id="LR590482">
    <property type="protein sequence ID" value="VTR04708.1"/>
    <property type="molecule type" value="Genomic_DNA"/>
</dbReference>
<dbReference type="Proteomes" id="UP000306562">
    <property type="component" value="Chromosome"/>
</dbReference>
<organism evidence="2 3">
    <name type="scientific">Pseudomonas synxantha</name>
    <dbReference type="NCBI Taxonomy" id="47883"/>
    <lineage>
        <taxon>Bacteria</taxon>
        <taxon>Pseudomonadati</taxon>
        <taxon>Pseudomonadota</taxon>
        <taxon>Gammaproteobacteria</taxon>
        <taxon>Pseudomonadales</taxon>
        <taxon>Pseudomonadaceae</taxon>
        <taxon>Pseudomonas</taxon>
    </lineage>
</organism>
<evidence type="ECO:0000313" key="2">
    <source>
        <dbReference type="EMBL" id="VTR04708.1"/>
    </source>
</evidence>
<evidence type="ECO:0000313" key="3">
    <source>
        <dbReference type="Proteomes" id="UP000306562"/>
    </source>
</evidence>
<feature type="transmembrane region" description="Helical" evidence="1">
    <location>
        <begin position="47"/>
        <end position="73"/>
    </location>
</feature>
<keyword evidence="1" id="KW-0812">Transmembrane</keyword>
<keyword evidence="1" id="KW-1133">Transmembrane helix</keyword>
<gene>
    <name evidence="2" type="ORF">NCTC10696_05147</name>
</gene>
<evidence type="ECO:0000256" key="1">
    <source>
        <dbReference type="SAM" id="Phobius"/>
    </source>
</evidence>